<dbReference type="GO" id="GO:0046592">
    <property type="term" value="F:polyamine oxidase activity"/>
    <property type="evidence" value="ECO:0007669"/>
    <property type="project" value="TreeGrafter"/>
</dbReference>
<organism evidence="9 10">
    <name type="scientific">Pararge aegeria aegeria</name>
    <dbReference type="NCBI Taxonomy" id="348720"/>
    <lineage>
        <taxon>Eukaryota</taxon>
        <taxon>Metazoa</taxon>
        <taxon>Ecdysozoa</taxon>
        <taxon>Arthropoda</taxon>
        <taxon>Hexapoda</taxon>
        <taxon>Insecta</taxon>
        <taxon>Pterygota</taxon>
        <taxon>Neoptera</taxon>
        <taxon>Endopterygota</taxon>
        <taxon>Lepidoptera</taxon>
        <taxon>Glossata</taxon>
        <taxon>Ditrysia</taxon>
        <taxon>Papilionoidea</taxon>
        <taxon>Nymphalidae</taxon>
        <taxon>Satyrinae</taxon>
        <taxon>Satyrini</taxon>
        <taxon>Parargina</taxon>
        <taxon>Pararge</taxon>
    </lineage>
</organism>
<feature type="non-terminal residue" evidence="9">
    <location>
        <position position="1"/>
    </location>
</feature>
<evidence type="ECO:0000256" key="1">
    <source>
        <dbReference type="ARBA" id="ARBA00001974"/>
    </source>
</evidence>
<evidence type="ECO:0000256" key="5">
    <source>
        <dbReference type="ARBA" id="ARBA00022630"/>
    </source>
</evidence>
<dbReference type="Gene3D" id="3.90.660.10">
    <property type="match status" value="1"/>
</dbReference>
<dbReference type="OrthoDB" id="5046242at2759"/>
<dbReference type="InterPro" id="IPR002937">
    <property type="entry name" value="Amino_oxidase"/>
</dbReference>
<comment type="similarity">
    <text evidence="3">Belongs to the flavin monoamine oxidase family.</text>
</comment>
<accession>A0A8S4R3X2</accession>
<reference evidence="9" key="1">
    <citation type="submission" date="2022-03" db="EMBL/GenBank/DDBJ databases">
        <authorList>
            <person name="Lindestad O."/>
        </authorList>
    </citation>
    <scope>NUCLEOTIDE SEQUENCE</scope>
</reference>
<keyword evidence="4" id="KW-0963">Cytoplasm</keyword>
<dbReference type="InterPro" id="IPR050281">
    <property type="entry name" value="Flavin_monoamine_oxidase"/>
</dbReference>
<dbReference type="Proteomes" id="UP000838756">
    <property type="component" value="Unassembled WGS sequence"/>
</dbReference>
<sequence length="183" mass="20767">NTYDNGPGWPTLEIKLNKEVTQIKWPKDSTGKVEVVCKDGAVYTADNVIVTVSLGVLKERYTTLFSPPLPEDKVTAIDKLTIGVVGKTIFSFPERWFPDVNSFSFFWNTEDREEFKDDPWMIQMKQVGRPMGSNNTLTFWANGDVAKLIETLPEDVVKSKLMLLLNKFMGKSMKIPEPTGMIR</sequence>
<comment type="caution">
    <text evidence="9">The sequence shown here is derived from an EMBL/GenBank/DDBJ whole genome shotgun (WGS) entry which is preliminary data.</text>
</comment>
<keyword evidence="5" id="KW-0285">Flavoprotein</keyword>
<evidence type="ECO:0000259" key="8">
    <source>
        <dbReference type="Pfam" id="PF01593"/>
    </source>
</evidence>
<evidence type="ECO:0000256" key="7">
    <source>
        <dbReference type="ARBA" id="ARBA00023002"/>
    </source>
</evidence>
<comment type="cofactor">
    <cofactor evidence="1">
        <name>FAD</name>
        <dbReference type="ChEBI" id="CHEBI:57692"/>
    </cofactor>
</comment>
<evidence type="ECO:0000256" key="6">
    <source>
        <dbReference type="ARBA" id="ARBA00022827"/>
    </source>
</evidence>
<protein>
    <submittedName>
        <fullName evidence="9">Jg26192 protein</fullName>
    </submittedName>
</protein>
<dbReference type="AlphaFoldDB" id="A0A8S4R3X2"/>
<evidence type="ECO:0000313" key="9">
    <source>
        <dbReference type="EMBL" id="CAH2227344.1"/>
    </source>
</evidence>
<dbReference type="PANTHER" id="PTHR10742">
    <property type="entry name" value="FLAVIN MONOAMINE OXIDASE"/>
    <property type="match status" value="1"/>
</dbReference>
<evidence type="ECO:0000256" key="2">
    <source>
        <dbReference type="ARBA" id="ARBA00004496"/>
    </source>
</evidence>
<evidence type="ECO:0000256" key="4">
    <source>
        <dbReference type="ARBA" id="ARBA00022490"/>
    </source>
</evidence>
<proteinExistence type="inferred from homology"/>
<dbReference type="Pfam" id="PF01593">
    <property type="entry name" value="Amino_oxidase"/>
    <property type="match status" value="1"/>
</dbReference>
<comment type="subcellular location">
    <subcellularLocation>
        <location evidence="2">Cytoplasm</location>
    </subcellularLocation>
</comment>
<dbReference type="SUPFAM" id="SSF54373">
    <property type="entry name" value="FAD-linked reductases, C-terminal domain"/>
    <property type="match status" value="1"/>
</dbReference>
<evidence type="ECO:0000256" key="3">
    <source>
        <dbReference type="ARBA" id="ARBA00005995"/>
    </source>
</evidence>
<name>A0A8S4R3X2_9NEOP</name>
<dbReference type="SUPFAM" id="SSF51905">
    <property type="entry name" value="FAD/NAD(P)-binding domain"/>
    <property type="match status" value="1"/>
</dbReference>
<dbReference type="InterPro" id="IPR036188">
    <property type="entry name" value="FAD/NAD-bd_sf"/>
</dbReference>
<evidence type="ECO:0000313" key="10">
    <source>
        <dbReference type="Proteomes" id="UP000838756"/>
    </source>
</evidence>
<dbReference type="EMBL" id="CAKXAJ010022940">
    <property type="protein sequence ID" value="CAH2227344.1"/>
    <property type="molecule type" value="Genomic_DNA"/>
</dbReference>
<gene>
    <name evidence="9" type="primary">jg26192</name>
    <name evidence="9" type="ORF">PAEG_LOCUS7873</name>
</gene>
<keyword evidence="6" id="KW-0274">FAD</keyword>
<keyword evidence="10" id="KW-1185">Reference proteome</keyword>
<dbReference type="PANTHER" id="PTHR10742:SF405">
    <property type="entry name" value="PEROXISOMAL N(1)-ACETYL-SPERMINE_SPERMIDINE OXIDASE"/>
    <property type="match status" value="1"/>
</dbReference>
<dbReference type="GO" id="GO:0005737">
    <property type="term" value="C:cytoplasm"/>
    <property type="evidence" value="ECO:0007669"/>
    <property type="project" value="UniProtKB-SubCell"/>
</dbReference>
<feature type="domain" description="Amine oxidase" evidence="8">
    <location>
        <begin position="11"/>
        <end position="179"/>
    </location>
</feature>
<keyword evidence="7" id="KW-0560">Oxidoreductase</keyword>